<dbReference type="PANTHER" id="PTHR43022">
    <property type="entry name" value="PROTEIN SMF"/>
    <property type="match status" value="1"/>
</dbReference>
<gene>
    <name evidence="3" type="ORF">B0I29_1359</name>
</gene>
<sequence>MTTGLEENQIARAVLAYLAVHLPTHVEQLHELAVSLGPVEALGTLLSPATSADVREHYLGVMPVERLRVHAGAVLDAAEDAGTRVLVPEDKDWPARLDDLSRIEWAAAPSSAWCLWVRGVPAPIPARTVAIHGSRAATPYGNTVATELGHDLAKAGWTVAVTSNFGINAAALRGALAADGRVVAVLPGGIDRPYPAGHRALLGQAAKNGQVISAYPPGTPPDAKRAAAADRLLAGLTSGAVLVEAPPDTTVVAVIEETIRRGRRAMVVPGPVTSVLSGGPHQALRDHRQARLVRDAADVLTELKHTPAGRPAAH</sequence>
<dbReference type="EMBL" id="QLMJ01000035">
    <property type="protein sequence ID" value="RAK24803.1"/>
    <property type="molecule type" value="Genomic_DNA"/>
</dbReference>
<evidence type="ECO:0000256" key="1">
    <source>
        <dbReference type="ARBA" id="ARBA00006525"/>
    </source>
</evidence>
<evidence type="ECO:0000259" key="2">
    <source>
        <dbReference type="Pfam" id="PF02481"/>
    </source>
</evidence>
<dbReference type="Pfam" id="PF02481">
    <property type="entry name" value="DNA_processg_A"/>
    <property type="match status" value="1"/>
</dbReference>
<evidence type="ECO:0000313" key="4">
    <source>
        <dbReference type="Proteomes" id="UP000249341"/>
    </source>
</evidence>
<organism evidence="3 4">
    <name type="scientific">Actinoplanes lutulentus</name>
    <dbReference type="NCBI Taxonomy" id="1287878"/>
    <lineage>
        <taxon>Bacteria</taxon>
        <taxon>Bacillati</taxon>
        <taxon>Actinomycetota</taxon>
        <taxon>Actinomycetes</taxon>
        <taxon>Micromonosporales</taxon>
        <taxon>Micromonosporaceae</taxon>
        <taxon>Actinoplanes</taxon>
    </lineage>
</organism>
<dbReference type="InterPro" id="IPR003488">
    <property type="entry name" value="DprA"/>
</dbReference>
<reference evidence="3 4" key="1">
    <citation type="submission" date="2018-06" db="EMBL/GenBank/DDBJ databases">
        <title>Genomic Encyclopedia of Type Strains, Phase III (KMG-III): the genomes of soil and plant-associated and newly described type strains.</title>
        <authorList>
            <person name="Whitman W."/>
        </authorList>
    </citation>
    <scope>NUCLEOTIDE SEQUENCE [LARGE SCALE GENOMIC DNA]</scope>
    <source>
        <strain evidence="3 4">CGMCC 4.7090</strain>
    </source>
</reference>
<dbReference type="SUPFAM" id="SSF102405">
    <property type="entry name" value="MCP/YpsA-like"/>
    <property type="match status" value="1"/>
</dbReference>
<dbReference type="RefSeq" id="WP_111655196.1">
    <property type="nucleotide sequence ID" value="NZ_JACHWI010000001.1"/>
</dbReference>
<protein>
    <submittedName>
        <fullName evidence="3">DNA processing protein</fullName>
    </submittedName>
</protein>
<dbReference type="PANTHER" id="PTHR43022:SF1">
    <property type="entry name" value="PROTEIN SMF"/>
    <property type="match status" value="1"/>
</dbReference>
<accession>A0A327Z387</accession>
<proteinExistence type="inferred from homology"/>
<dbReference type="Proteomes" id="UP000249341">
    <property type="component" value="Unassembled WGS sequence"/>
</dbReference>
<dbReference type="Gene3D" id="3.40.50.450">
    <property type="match status" value="1"/>
</dbReference>
<dbReference type="OrthoDB" id="9785707at2"/>
<dbReference type="InterPro" id="IPR057666">
    <property type="entry name" value="DrpA_SLOG"/>
</dbReference>
<comment type="caution">
    <text evidence="3">The sequence shown here is derived from an EMBL/GenBank/DDBJ whole genome shotgun (WGS) entry which is preliminary data.</text>
</comment>
<comment type="similarity">
    <text evidence="1">Belongs to the DprA/Smf family.</text>
</comment>
<keyword evidence="4" id="KW-1185">Reference proteome</keyword>
<feature type="domain" description="Smf/DprA SLOG" evidence="2">
    <location>
        <begin position="85"/>
        <end position="303"/>
    </location>
</feature>
<evidence type="ECO:0000313" key="3">
    <source>
        <dbReference type="EMBL" id="RAK24803.1"/>
    </source>
</evidence>
<name>A0A327Z387_9ACTN</name>
<dbReference type="GO" id="GO:0009294">
    <property type="term" value="P:DNA-mediated transformation"/>
    <property type="evidence" value="ECO:0007669"/>
    <property type="project" value="InterPro"/>
</dbReference>
<dbReference type="AlphaFoldDB" id="A0A327Z387"/>